<organism evidence="1 2">
    <name type="scientific">Rhizocola hellebori</name>
    <dbReference type="NCBI Taxonomy" id="1392758"/>
    <lineage>
        <taxon>Bacteria</taxon>
        <taxon>Bacillati</taxon>
        <taxon>Actinomycetota</taxon>
        <taxon>Actinomycetes</taxon>
        <taxon>Micromonosporales</taxon>
        <taxon>Micromonosporaceae</taxon>
        <taxon>Rhizocola</taxon>
    </lineage>
</organism>
<evidence type="ECO:0000313" key="1">
    <source>
        <dbReference type="EMBL" id="GIH10845.1"/>
    </source>
</evidence>
<accession>A0A8J3QH85</accession>
<gene>
    <name evidence="1" type="ORF">Rhe02_89120</name>
</gene>
<evidence type="ECO:0008006" key="3">
    <source>
        <dbReference type="Google" id="ProtNLM"/>
    </source>
</evidence>
<protein>
    <recommendedName>
        <fullName evidence="3">OmdA domain containing protein</fullName>
    </recommendedName>
</protein>
<dbReference type="Proteomes" id="UP000612899">
    <property type="component" value="Unassembled WGS sequence"/>
</dbReference>
<comment type="caution">
    <text evidence="1">The sequence shown here is derived from an EMBL/GenBank/DDBJ whole genome shotgun (WGS) entry which is preliminary data.</text>
</comment>
<keyword evidence="2" id="KW-1185">Reference proteome</keyword>
<dbReference type="AlphaFoldDB" id="A0A8J3QH85"/>
<reference evidence="1" key="1">
    <citation type="submission" date="2021-01" db="EMBL/GenBank/DDBJ databases">
        <title>Whole genome shotgun sequence of Rhizocola hellebori NBRC 109834.</title>
        <authorList>
            <person name="Komaki H."/>
            <person name="Tamura T."/>
        </authorList>
    </citation>
    <scope>NUCLEOTIDE SEQUENCE</scope>
    <source>
        <strain evidence="1">NBRC 109834</strain>
    </source>
</reference>
<sequence length="185" mass="20662">MVEPLRFEHVDQWDRWLAEHHRDPEGAWVLIGKKGTKKPSITLAEAAEVALCYGWIDSIRKSVDGDFFVQKYSPRRPKGSWSQVNVQRAEALMAAGRMRPPGLAEVDAAKADGRWAAAYEPQRNATVPPDLAAALAANKPARESFERLGKTDRYLVTLPLLKAHTPQLRSARLRKIIDDLAAGKE</sequence>
<evidence type="ECO:0000313" key="2">
    <source>
        <dbReference type="Proteomes" id="UP000612899"/>
    </source>
</evidence>
<dbReference type="EMBL" id="BONY01000109">
    <property type="protein sequence ID" value="GIH10845.1"/>
    <property type="molecule type" value="Genomic_DNA"/>
</dbReference>
<dbReference type="RefSeq" id="WP_203914566.1">
    <property type="nucleotide sequence ID" value="NZ_BONY01000109.1"/>
</dbReference>
<dbReference type="Pfam" id="PF13376">
    <property type="entry name" value="OmdA"/>
    <property type="match status" value="1"/>
</dbReference>
<proteinExistence type="predicted"/>
<name>A0A8J3QH85_9ACTN</name>